<dbReference type="InterPro" id="IPR005131">
    <property type="entry name" value="Ser_deHydtase_bsu"/>
</dbReference>
<dbReference type="RefSeq" id="WP_133428767.1">
    <property type="nucleotide sequence ID" value="NZ_BMCC01000002.1"/>
</dbReference>
<evidence type="ECO:0000313" key="14">
    <source>
        <dbReference type="Proteomes" id="UP000295328"/>
    </source>
</evidence>
<proteinExistence type="inferred from homology"/>
<keyword evidence="4 11" id="KW-0312">Gluconeogenesis</keyword>
<comment type="similarity">
    <text evidence="3 11">Belongs to the iron-sulfur dependent L-serine dehydratase family.</text>
</comment>
<comment type="catalytic activity">
    <reaction evidence="10 11">
        <text>L-serine = pyruvate + NH4(+)</text>
        <dbReference type="Rhea" id="RHEA:19169"/>
        <dbReference type="ChEBI" id="CHEBI:15361"/>
        <dbReference type="ChEBI" id="CHEBI:28938"/>
        <dbReference type="ChEBI" id="CHEBI:33384"/>
        <dbReference type="EC" id="4.3.1.17"/>
    </reaction>
</comment>
<evidence type="ECO:0000256" key="9">
    <source>
        <dbReference type="ARBA" id="ARBA00023239"/>
    </source>
</evidence>
<feature type="domain" description="Serine dehydratase beta chain" evidence="12">
    <location>
        <begin position="9"/>
        <end position="90"/>
    </location>
</feature>
<comment type="caution">
    <text evidence="13">The sequence shown here is derived from an EMBL/GenBank/DDBJ whole genome shotgun (WGS) entry which is preliminary data.</text>
</comment>
<keyword evidence="7 11" id="KW-0408">Iron</keyword>
<dbReference type="OrthoDB" id="9813137at2"/>
<evidence type="ECO:0000256" key="1">
    <source>
        <dbReference type="ARBA" id="ARBA00001966"/>
    </source>
</evidence>
<accession>A0A4R6BLU4</accession>
<dbReference type="EMBL" id="SCWE01000001">
    <property type="protein sequence ID" value="TDM02678.1"/>
    <property type="molecule type" value="Genomic_DNA"/>
</dbReference>
<dbReference type="NCBIfam" id="TIGR00719">
    <property type="entry name" value="sda_beta"/>
    <property type="match status" value="1"/>
</dbReference>
<evidence type="ECO:0000256" key="10">
    <source>
        <dbReference type="ARBA" id="ARBA00049406"/>
    </source>
</evidence>
<comment type="cofactor">
    <cofactor evidence="1 11">
        <name>[4Fe-4S] cluster</name>
        <dbReference type="ChEBI" id="CHEBI:49883"/>
    </cofactor>
</comment>
<dbReference type="GO" id="GO:0003941">
    <property type="term" value="F:L-serine ammonia-lyase activity"/>
    <property type="evidence" value="ECO:0007669"/>
    <property type="project" value="UniProtKB-UniRule"/>
</dbReference>
<gene>
    <name evidence="13" type="primary">sdaAB</name>
    <name evidence="13" type="ORF">ERX37_00900</name>
</gene>
<dbReference type="Pfam" id="PF03315">
    <property type="entry name" value="SDH_beta"/>
    <property type="match status" value="1"/>
</dbReference>
<dbReference type="GO" id="GO:0006094">
    <property type="term" value="P:gluconeogenesis"/>
    <property type="evidence" value="ECO:0007669"/>
    <property type="project" value="UniProtKB-KW"/>
</dbReference>
<dbReference type="PANTHER" id="PTHR30182">
    <property type="entry name" value="L-SERINE DEHYDRATASE"/>
    <property type="match status" value="1"/>
</dbReference>
<evidence type="ECO:0000313" key="13">
    <source>
        <dbReference type="EMBL" id="TDM02678.1"/>
    </source>
</evidence>
<keyword evidence="9 11" id="KW-0456">Lyase</keyword>
<protein>
    <recommendedName>
        <fullName evidence="11">L-serine dehydratase</fullName>
        <ecNumber evidence="11">4.3.1.17</ecNumber>
    </recommendedName>
</protein>
<sequence>MARTADYRSAFDVIGPIMVGPSSSHTAGAVRIGSAARTVLGTEPEKIHISYYESFAETHLGHGTDLAIIAGLLDFDPEDPRVKTSIEIAKEKGIDIEFVEETGTSIGDHPNTALVKLDAGDKHVEVLGNSIGGGTIKLRSIHINGACVVMNHTLPLIVLYGDSPIAEFNSCIARMFDLGVKVNEEIKSNYNDHHLIAIQLYKPIKLETYEALKKEYPNIEFANII</sequence>
<name>A0A4R6BLU4_9STAP</name>
<dbReference type="InterPro" id="IPR051318">
    <property type="entry name" value="Fe-S_L-Ser"/>
</dbReference>
<dbReference type="GO" id="GO:0051539">
    <property type="term" value="F:4 iron, 4 sulfur cluster binding"/>
    <property type="evidence" value="ECO:0007669"/>
    <property type="project" value="UniProtKB-UniRule"/>
</dbReference>
<dbReference type="SUPFAM" id="SSF143548">
    <property type="entry name" value="Serine metabolism enzymes domain"/>
    <property type="match status" value="1"/>
</dbReference>
<dbReference type="Gene3D" id="3.30.1330.90">
    <property type="entry name" value="D-3-phosphoglycerate dehydrogenase, domain 3"/>
    <property type="match status" value="1"/>
</dbReference>
<evidence type="ECO:0000259" key="12">
    <source>
        <dbReference type="Pfam" id="PF03315"/>
    </source>
</evidence>
<evidence type="ECO:0000256" key="8">
    <source>
        <dbReference type="ARBA" id="ARBA00023014"/>
    </source>
</evidence>
<comment type="pathway">
    <text evidence="2">Carbohydrate biosynthesis; gluconeogenesis.</text>
</comment>
<keyword evidence="14" id="KW-1185">Reference proteome</keyword>
<evidence type="ECO:0000256" key="11">
    <source>
        <dbReference type="RuleBase" id="RU366059"/>
    </source>
</evidence>
<dbReference type="InterPro" id="IPR029009">
    <property type="entry name" value="ASB_dom_sf"/>
</dbReference>
<dbReference type="InterPro" id="IPR004643">
    <property type="entry name" value="Fe-S_L-Ser_bsu"/>
</dbReference>
<dbReference type="EC" id="4.3.1.17" evidence="11"/>
<dbReference type="GO" id="GO:0046872">
    <property type="term" value="F:metal ion binding"/>
    <property type="evidence" value="ECO:0007669"/>
    <property type="project" value="UniProtKB-KW"/>
</dbReference>
<evidence type="ECO:0000256" key="3">
    <source>
        <dbReference type="ARBA" id="ARBA00008636"/>
    </source>
</evidence>
<evidence type="ECO:0000256" key="2">
    <source>
        <dbReference type="ARBA" id="ARBA00004742"/>
    </source>
</evidence>
<organism evidence="13 14">
    <name type="scientific">Macrococcus hajekii</name>
    <dbReference type="NCBI Taxonomy" id="198482"/>
    <lineage>
        <taxon>Bacteria</taxon>
        <taxon>Bacillati</taxon>
        <taxon>Bacillota</taxon>
        <taxon>Bacilli</taxon>
        <taxon>Bacillales</taxon>
        <taxon>Staphylococcaceae</taxon>
        <taxon>Macrococcus</taxon>
    </lineage>
</organism>
<keyword evidence="8 11" id="KW-0411">Iron-sulfur</keyword>
<evidence type="ECO:0000256" key="6">
    <source>
        <dbReference type="ARBA" id="ARBA00022723"/>
    </source>
</evidence>
<evidence type="ECO:0000256" key="5">
    <source>
        <dbReference type="ARBA" id="ARBA00022485"/>
    </source>
</evidence>
<dbReference type="AlphaFoldDB" id="A0A4R6BLU4"/>
<keyword evidence="5 11" id="KW-0004">4Fe-4S</keyword>
<dbReference type="Proteomes" id="UP000295328">
    <property type="component" value="Unassembled WGS sequence"/>
</dbReference>
<reference evidence="13 14" key="1">
    <citation type="submission" date="2019-01" db="EMBL/GenBank/DDBJ databases">
        <title>Draft genome sequences of the type strains of six Macrococcus species.</title>
        <authorList>
            <person name="Mazhar S."/>
            <person name="Altermann E."/>
            <person name="Hill C."/>
            <person name="Mcauliffe O."/>
        </authorList>
    </citation>
    <scope>NUCLEOTIDE SEQUENCE [LARGE SCALE GENOMIC DNA]</scope>
    <source>
        <strain evidence="13 14">CCM4809</strain>
    </source>
</reference>
<keyword evidence="6 11" id="KW-0479">Metal-binding</keyword>
<dbReference type="PANTHER" id="PTHR30182:SF12">
    <property type="entry name" value="L-SERINE DEHYDRATASE, BETA CHAIN-RELATED"/>
    <property type="match status" value="1"/>
</dbReference>
<evidence type="ECO:0000256" key="7">
    <source>
        <dbReference type="ARBA" id="ARBA00023004"/>
    </source>
</evidence>
<evidence type="ECO:0000256" key="4">
    <source>
        <dbReference type="ARBA" id="ARBA00022432"/>
    </source>
</evidence>